<gene>
    <name evidence="1" type="ORF">JCM19237_299</name>
</gene>
<dbReference type="Proteomes" id="UP000029227">
    <property type="component" value="Unassembled WGS sequence"/>
</dbReference>
<comment type="caution">
    <text evidence="1">The sequence shown here is derived from an EMBL/GenBank/DDBJ whole genome shotgun (WGS) entry which is preliminary data.</text>
</comment>
<proteinExistence type="predicted"/>
<name>A0A090R1D5_9GAMM</name>
<protein>
    <submittedName>
        <fullName evidence="1">Uncharacterized protein</fullName>
    </submittedName>
</protein>
<reference evidence="1 2" key="1">
    <citation type="journal article" date="2014" name="Genome Announc.">
        <title>Draft Genome Sequences of Two Vibrionaceae Species, Vibrio ponticus C121 and Photobacterium aphoticum C119, Isolated as Coral Reef Microbiota.</title>
        <authorList>
            <person name="Al-saari N."/>
            <person name="Meirelles P.M."/>
            <person name="Mino S."/>
            <person name="Suda W."/>
            <person name="Oshima K."/>
            <person name="Hattori M."/>
            <person name="Ohkuma M."/>
            <person name="Thompson F.L."/>
            <person name="Gomez-Gil B."/>
            <person name="Sawabe T."/>
            <person name="Sawabe T."/>
        </authorList>
    </citation>
    <scope>NUCLEOTIDE SEQUENCE [LARGE SCALE GENOMIC DNA]</scope>
    <source>
        <strain evidence="1 2">JCM 19237</strain>
    </source>
</reference>
<sequence length="42" mass="5121">MQDGHYVFLGDETYKVIDYWVTPDKHQVEYTLRAVFNNARYH</sequence>
<evidence type="ECO:0000313" key="2">
    <source>
        <dbReference type="Proteomes" id="UP000029227"/>
    </source>
</evidence>
<dbReference type="AlphaFoldDB" id="A0A090R1D5"/>
<dbReference type="STRING" id="754436.JCM19237_299"/>
<organism evidence="1 2">
    <name type="scientific">Photobacterium aphoticum</name>
    <dbReference type="NCBI Taxonomy" id="754436"/>
    <lineage>
        <taxon>Bacteria</taxon>
        <taxon>Pseudomonadati</taxon>
        <taxon>Pseudomonadota</taxon>
        <taxon>Gammaproteobacteria</taxon>
        <taxon>Vibrionales</taxon>
        <taxon>Vibrionaceae</taxon>
        <taxon>Photobacterium</taxon>
    </lineage>
</organism>
<evidence type="ECO:0000313" key="1">
    <source>
        <dbReference type="EMBL" id="GAL07919.1"/>
    </source>
</evidence>
<accession>A0A090R1D5</accession>
<dbReference type="EMBL" id="BBMN01000020">
    <property type="protein sequence ID" value="GAL07919.1"/>
    <property type="molecule type" value="Genomic_DNA"/>
</dbReference>